<keyword evidence="2" id="KW-1185">Reference proteome</keyword>
<dbReference type="RefSeq" id="WP_127344467.1">
    <property type="nucleotide sequence ID" value="NZ_RJJX01000021.1"/>
</dbReference>
<comment type="caution">
    <text evidence="1">The sequence shown here is derived from an EMBL/GenBank/DDBJ whole genome shotgun (WGS) entry which is preliminary data.</text>
</comment>
<name>A0A434AGG8_9BACT</name>
<protein>
    <submittedName>
        <fullName evidence="1">Uncharacterized protein</fullName>
    </submittedName>
</protein>
<sequence length="79" mass="9482">MSKKNRIVNLRKLDTELVRKINEDYPFGFEDDIKRYLLGHDKTIYAFPLTTDDCNCLVKVDMDYDYSLHLEEEENMEET</sequence>
<dbReference type="EMBL" id="RJJX01000021">
    <property type="protein sequence ID" value="RUT73460.1"/>
    <property type="molecule type" value="Genomic_DNA"/>
</dbReference>
<gene>
    <name evidence="1" type="ORF">DLK05_13345</name>
</gene>
<evidence type="ECO:0000313" key="1">
    <source>
        <dbReference type="EMBL" id="RUT73460.1"/>
    </source>
</evidence>
<dbReference type="AlphaFoldDB" id="A0A434AGG8"/>
<dbReference type="OrthoDB" id="1122172at2"/>
<reference evidence="1 2" key="1">
    <citation type="submission" date="2018-11" db="EMBL/GenBank/DDBJ databases">
        <title>Parancylomarina longa gen. nov., sp. nov., isolated from sediments of southern Okinawa.</title>
        <authorList>
            <person name="Fu T."/>
        </authorList>
    </citation>
    <scope>NUCLEOTIDE SEQUENCE [LARGE SCALE GENOMIC DNA]</scope>
    <source>
        <strain evidence="1 2">T3-2 S1-C</strain>
    </source>
</reference>
<proteinExistence type="predicted"/>
<organism evidence="1 2">
    <name type="scientific">Ancylomarina longa</name>
    <dbReference type="NCBI Taxonomy" id="2487017"/>
    <lineage>
        <taxon>Bacteria</taxon>
        <taxon>Pseudomonadati</taxon>
        <taxon>Bacteroidota</taxon>
        <taxon>Bacteroidia</taxon>
        <taxon>Marinilabiliales</taxon>
        <taxon>Marinifilaceae</taxon>
        <taxon>Ancylomarina</taxon>
    </lineage>
</organism>
<dbReference type="Proteomes" id="UP000282985">
    <property type="component" value="Unassembled WGS sequence"/>
</dbReference>
<accession>A0A434AGG8</accession>
<evidence type="ECO:0000313" key="2">
    <source>
        <dbReference type="Proteomes" id="UP000282985"/>
    </source>
</evidence>